<organism evidence="1 2">
    <name type="scientific">Frankliniella fusca</name>
    <dbReference type="NCBI Taxonomy" id="407009"/>
    <lineage>
        <taxon>Eukaryota</taxon>
        <taxon>Metazoa</taxon>
        <taxon>Ecdysozoa</taxon>
        <taxon>Arthropoda</taxon>
        <taxon>Hexapoda</taxon>
        <taxon>Insecta</taxon>
        <taxon>Pterygota</taxon>
        <taxon>Neoptera</taxon>
        <taxon>Paraneoptera</taxon>
        <taxon>Thysanoptera</taxon>
        <taxon>Terebrantia</taxon>
        <taxon>Thripoidea</taxon>
        <taxon>Thripidae</taxon>
        <taxon>Frankliniella</taxon>
    </lineage>
</organism>
<evidence type="ECO:0000313" key="2">
    <source>
        <dbReference type="Proteomes" id="UP001219518"/>
    </source>
</evidence>
<comment type="caution">
    <text evidence="1">The sequence shown here is derived from an EMBL/GenBank/DDBJ whole genome shotgun (WGS) entry which is preliminary data.</text>
</comment>
<reference evidence="1" key="2">
    <citation type="journal article" date="2023" name="BMC Genomics">
        <title>Pest status, molecular evolution, and epigenetic factors derived from the genome assembly of Frankliniella fusca, a thysanopteran phytovirus vector.</title>
        <authorList>
            <person name="Catto M.A."/>
            <person name="Labadie P.E."/>
            <person name="Jacobson A.L."/>
            <person name="Kennedy G.G."/>
            <person name="Srinivasan R."/>
            <person name="Hunt B.G."/>
        </authorList>
    </citation>
    <scope>NUCLEOTIDE SEQUENCE</scope>
    <source>
        <strain evidence="1">PL_HMW_Pooled</strain>
    </source>
</reference>
<reference evidence="1" key="1">
    <citation type="submission" date="2021-07" db="EMBL/GenBank/DDBJ databases">
        <authorList>
            <person name="Catto M.A."/>
            <person name="Jacobson A."/>
            <person name="Kennedy G."/>
            <person name="Labadie P."/>
            <person name="Hunt B.G."/>
            <person name="Srinivasan R."/>
        </authorList>
    </citation>
    <scope>NUCLEOTIDE SEQUENCE</scope>
    <source>
        <strain evidence="1">PL_HMW_Pooled</strain>
        <tissue evidence="1">Head</tissue>
    </source>
</reference>
<evidence type="ECO:0000313" key="1">
    <source>
        <dbReference type="EMBL" id="KAK3929213.1"/>
    </source>
</evidence>
<sequence length="67" mass="7961">MGYFCSIFDVWKRQKYDKHRTSVRQKYAKETAIESEIGLTFFASKTGTFQDKKYVKKTTKLSLVRKN</sequence>
<proteinExistence type="predicted"/>
<accession>A0AAE1HXB0</accession>
<dbReference type="EMBL" id="JAHWGI010001388">
    <property type="protein sequence ID" value="KAK3929213.1"/>
    <property type="molecule type" value="Genomic_DNA"/>
</dbReference>
<dbReference type="AlphaFoldDB" id="A0AAE1HXB0"/>
<name>A0AAE1HXB0_9NEOP</name>
<protein>
    <submittedName>
        <fullName evidence="1">Glutamine synthetase</fullName>
    </submittedName>
</protein>
<keyword evidence="2" id="KW-1185">Reference proteome</keyword>
<dbReference type="Proteomes" id="UP001219518">
    <property type="component" value="Unassembled WGS sequence"/>
</dbReference>
<gene>
    <name evidence="1" type="ORF">KUF71_017673</name>
</gene>